<feature type="region of interest" description="Disordered" evidence="1">
    <location>
        <begin position="80"/>
        <end position="101"/>
    </location>
</feature>
<evidence type="ECO:0000313" key="2">
    <source>
        <dbReference type="EMBL" id="MBP0445288.1"/>
    </source>
</evidence>
<evidence type="ECO:0000256" key="1">
    <source>
        <dbReference type="SAM" id="MobiDB-lite"/>
    </source>
</evidence>
<protein>
    <recommendedName>
        <fullName evidence="4">Lipoprotein</fullName>
    </recommendedName>
</protein>
<dbReference type="RefSeq" id="WP_209379540.1">
    <property type="nucleotide sequence ID" value="NZ_JAGIZB010000009.1"/>
</dbReference>
<keyword evidence="3" id="KW-1185">Reference proteome</keyword>
<dbReference type="PROSITE" id="PS51257">
    <property type="entry name" value="PROKAR_LIPOPROTEIN"/>
    <property type="match status" value="1"/>
</dbReference>
<gene>
    <name evidence="2" type="ORF">J8J14_10910</name>
</gene>
<organism evidence="2 3">
    <name type="scientific">Pararoseomonas baculiformis</name>
    <dbReference type="NCBI Taxonomy" id="2820812"/>
    <lineage>
        <taxon>Bacteria</taxon>
        <taxon>Pseudomonadati</taxon>
        <taxon>Pseudomonadota</taxon>
        <taxon>Alphaproteobacteria</taxon>
        <taxon>Acetobacterales</taxon>
        <taxon>Acetobacteraceae</taxon>
        <taxon>Pararoseomonas</taxon>
    </lineage>
</organism>
<dbReference type="EMBL" id="JAGIZB010000009">
    <property type="protein sequence ID" value="MBP0445288.1"/>
    <property type="molecule type" value="Genomic_DNA"/>
</dbReference>
<comment type="caution">
    <text evidence="2">The sequence shown here is derived from an EMBL/GenBank/DDBJ whole genome shotgun (WGS) entry which is preliminary data.</text>
</comment>
<sequence>MRALSLLLITALAACSQDGDFGRPGTWVATGVNDRNLNAMLVDRSHAARGIEARDSRGNSGTAAVDRLLRDRLRPLPAANQVPALAGAGAAPPAAGGPNAR</sequence>
<accession>A0ABS4AE54</accession>
<evidence type="ECO:0008006" key="4">
    <source>
        <dbReference type="Google" id="ProtNLM"/>
    </source>
</evidence>
<proteinExistence type="predicted"/>
<name>A0ABS4AE54_9PROT</name>
<dbReference type="Proteomes" id="UP000681594">
    <property type="component" value="Unassembled WGS sequence"/>
</dbReference>
<evidence type="ECO:0000313" key="3">
    <source>
        <dbReference type="Proteomes" id="UP000681594"/>
    </source>
</evidence>
<reference evidence="2 3" key="1">
    <citation type="submission" date="2021-03" db="EMBL/GenBank/DDBJ databases">
        <authorList>
            <person name="So Y."/>
        </authorList>
    </citation>
    <scope>NUCLEOTIDE SEQUENCE [LARGE SCALE GENOMIC DNA]</scope>
    <source>
        <strain evidence="2 3">SSH11</strain>
    </source>
</reference>